<organism evidence="3 4">
    <name type="scientific">Trichobilharzia regenti</name>
    <name type="common">Nasal bird schistosome</name>
    <dbReference type="NCBI Taxonomy" id="157069"/>
    <lineage>
        <taxon>Eukaryota</taxon>
        <taxon>Metazoa</taxon>
        <taxon>Spiralia</taxon>
        <taxon>Lophotrochozoa</taxon>
        <taxon>Platyhelminthes</taxon>
        <taxon>Trematoda</taxon>
        <taxon>Digenea</taxon>
        <taxon>Strigeidida</taxon>
        <taxon>Schistosomatoidea</taxon>
        <taxon>Schistosomatidae</taxon>
        <taxon>Trichobilharzia</taxon>
    </lineage>
</organism>
<dbReference type="GO" id="GO:0019005">
    <property type="term" value="C:SCF ubiquitin ligase complex"/>
    <property type="evidence" value="ECO:0007669"/>
    <property type="project" value="TreeGrafter"/>
</dbReference>
<accession>A0AA85J4L9</accession>
<feature type="domain" description="F-box" evidence="2">
    <location>
        <begin position="1"/>
        <end position="45"/>
    </location>
</feature>
<dbReference type="SMART" id="SM00256">
    <property type="entry name" value="FBOX"/>
    <property type="match status" value="1"/>
</dbReference>
<reference evidence="4" key="2">
    <citation type="submission" date="2023-11" db="UniProtKB">
        <authorList>
            <consortium name="WormBaseParasite"/>
        </authorList>
    </citation>
    <scope>IDENTIFICATION</scope>
</reference>
<dbReference type="Proteomes" id="UP000050795">
    <property type="component" value="Unassembled WGS sequence"/>
</dbReference>
<dbReference type="SMART" id="SM00367">
    <property type="entry name" value="LRR_CC"/>
    <property type="match status" value="7"/>
</dbReference>
<dbReference type="SUPFAM" id="SSF81383">
    <property type="entry name" value="F-box domain"/>
    <property type="match status" value="1"/>
</dbReference>
<sequence length="601" mass="66562">MESLPINVLENIVSLLPLPDQKSVSLTCWRLYYTVSRKVFLLRRRFILREPLSNTSFLFCKQSDKCGSGENLYLADSVLPSTVCWASWVTSLSLKDTHPNPADLAFILRSCSRLVSLDLTGCDSLFNKTLGADLFLSNALERDAIRECLGSTLTKLTLANISSLSDENLENLFATFQSLSDIDLSGCLFDFNLTNVNLRRILTFPRFLSLVSNLEIESKFKQPCGGVLHLNSTSVSDESLRALAAIPGIHISGIYLDNCRELSDTGYLYLMMSDSVFNCLKKVSFSYPGPSVTCRVVEVLLERFSHILTYVKLSKWLFPANSRVPPLFKRCSALEYLDVSSCFTSPKLLVNSVSSAFTQLTSLVLSGYSGLLDEDLNCILKGLACCLKSLDISSCLNLTDVSLSSVCTYSPYLETFVASWCRGFTDSGIRNLSSNALETENRSLFSLKHLKSVNLCDCSRITGSSFLCNTSDSLNLYDLRSLRIGRIGSLDGSVLLSVPSIAPQLHVLDISRSSADDKTIEVLTTKLSNTLRELFVSGCEHLTDQALSSILTNIPFLRTLDISFCPYISPKAVLLFKSSMPYLYYLKSIYVGSYLKSARVS</sequence>
<dbReference type="InterPro" id="IPR001810">
    <property type="entry name" value="F-box_dom"/>
</dbReference>
<evidence type="ECO:0000256" key="1">
    <source>
        <dbReference type="ARBA" id="ARBA00022786"/>
    </source>
</evidence>
<dbReference type="InterPro" id="IPR032675">
    <property type="entry name" value="LRR_dom_sf"/>
</dbReference>
<protein>
    <recommendedName>
        <fullName evidence="2">F-box domain-containing protein</fullName>
    </recommendedName>
</protein>
<dbReference type="InterPro" id="IPR036047">
    <property type="entry name" value="F-box-like_dom_sf"/>
</dbReference>
<keyword evidence="3" id="KW-1185">Reference proteome</keyword>
<evidence type="ECO:0000313" key="3">
    <source>
        <dbReference type="Proteomes" id="UP000050795"/>
    </source>
</evidence>
<dbReference type="SUPFAM" id="SSF52047">
    <property type="entry name" value="RNI-like"/>
    <property type="match status" value="2"/>
</dbReference>
<name>A0AA85J4L9_TRIRE</name>
<evidence type="ECO:0000259" key="2">
    <source>
        <dbReference type="PROSITE" id="PS50181"/>
    </source>
</evidence>
<dbReference type="Pfam" id="PF00646">
    <property type="entry name" value="F-box"/>
    <property type="match status" value="1"/>
</dbReference>
<dbReference type="AlphaFoldDB" id="A0AA85J4L9"/>
<dbReference type="InterPro" id="IPR006553">
    <property type="entry name" value="Leu-rich_rpt_Cys-con_subtyp"/>
</dbReference>
<dbReference type="GO" id="GO:0031146">
    <property type="term" value="P:SCF-dependent proteasomal ubiquitin-dependent protein catabolic process"/>
    <property type="evidence" value="ECO:0007669"/>
    <property type="project" value="TreeGrafter"/>
</dbReference>
<dbReference type="PROSITE" id="PS50181">
    <property type="entry name" value="FBOX"/>
    <property type="match status" value="1"/>
</dbReference>
<proteinExistence type="predicted"/>
<dbReference type="Gene3D" id="3.80.10.10">
    <property type="entry name" value="Ribonuclease Inhibitor"/>
    <property type="match status" value="2"/>
</dbReference>
<dbReference type="WBParaSite" id="TREG1_12860.2">
    <property type="protein sequence ID" value="TREG1_12860.2"/>
    <property type="gene ID" value="TREG1_12860"/>
</dbReference>
<keyword evidence="1" id="KW-0833">Ubl conjugation pathway</keyword>
<evidence type="ECO:0000313" key="4">
    <source>
        <dbReference type="WBParaSite" id="TREG1_12860.2"/>
    </source>
</evidence>
<reference evidence="3" key="1">
    <citation type="submission" date="2022-06" db="EMBL/GenBank/DDBJ databases">
        <authorList>
            <person name="Berger JAMES D."/>
            <person name="Berger JAMES D."/>
        </authorList>
    </citation>
    <scope>NUCLEOTIDE SEQUENCE [LARGE SCALE GENOMIC DNA]</scope>
</reference>
<dbReference type="PANTHER" id="PTHR13318">
    <property type="entry name" value="PARTNER OF PAIRED, ISOFORM B-RELATED"/>
    <property type="match status" value="1"/>
</dbReference>
<dbReference type="PANTHER" id="PTHR13318:SF247">
    <property type="entry name" value="GH16156P"/>
    <property type="match status" value="1"/>
</dbReference>